<evidence type="ECO:0000259" key="1">
    <source>
        <dbReference type="Pfam" id="PF01551"/>
    </source>
</evidence>
<dbReference type="InterPro" id="IPR011055">
    <property type="entry name" value="Dup_hybrid_motif"/>
</dbReference>
<dbReference type="InterPro" id="IPR050570">
    <property type="entry name" value="Cell_wall_metabolism_enzyme"/>
</dbReference>
<comment type="caution">
    <text evidence="2">The sequence shown here is derived from an EMBL/GenBank/DDBJ whole genome shotgun (WGS) entry which is preliminary data.</text>
</comment>
<sequence length="268" mass="30379">MKSFWVILFLIAGLLSQDKGSVEVFRIEKEEHIELHARNTNLYPVTIELDADIDKLEPQKKLSLVDFLPANSNRLLVRFTYKDLKEGWNLNTRYRYYMGNIFARHNDSFAYRLPFPIGESYKVDQGFGGTFSHYGDSRHALDFNMPTGTEIYAARSGKVVMMEEKNNRGGGSEDMMPFANFITILHDDGTFADYSHLRHQGVEVRLGQEVRTGQLIGYSGATGYATGPHLHFTVKKAKRGGGFISIPVKFTTKDGIIELKEGQSYIGY</sequence>
<evidence type="ECO:0000313" key="3">
    <source>
        <dbReference type="Proteomes" id="UP001139125"/>
    </source>
</evidence>
<gene>
    <name evidence="2" type="ORF">NM125_01675</name>
</gene>
<dbReference type="Gene3D" id="2.70.70.10">
    <property type="entry name" value="Glucose Permease (Domain IIA)"/>
    <property type="match status" value="1"/>
</dbReference>
<dbReference type="GO" id="GO:0004222">
    <property type="term" value="F:metalloendopeptidase activity"/>
    <property type="evidence" value="ECO:0007669"/>
    <property type="project" value="TreeGrafter"/>
</dbReference>
<protein>
    <submittedName>
        <fullName evidence="2">M23 family metallopeptidase</fullName>
    </submittedName>
</protein>
<dbReference type="InterPro" id="IPR016047">
    <property type="entry name" value="M23ase_b-sheet_dom"/>
</dbReference>
<dbReference type="RefSeq" id="WP_255132219.1">
    <property type="nucleotide sequence ID" value="NZ_JANDBC010000001.1"/>
</dbReference>
<keyword evidence="3" id="KW-1185">Reference proteome</keyword>
<organism evidence="2 3">
    <name type="scientific">Gracilimonas sediminicola</name>
    <dbReference type="NCBI Taxonomy" id="2952158"/>
    <lineage>
        <taxon>Bacteria</taxon>
        <taxon>Pseudomonadati</taxon>
        <taxon>Balneolota</taxon>
        <taxon>Balneolia</taxon>
        <taxon>Balneolales</taxon>
        <taxon>Balneolaceae</taxon>
        <taxon>Gracilimonas</taxon>
    </lineage>
</organism>
<dbReference type="Proteomes" id="UP001139125">
    <property type="component" value="Unassembled WGS sequence"/>
</dbReference>
<dbReference type="CDD" id="cd12797">
    <property type="entry name" value="M23_peptidase"/>
    <property type="match status" value="1"/>
</dbReference>
<reference evidence="2" key="1">
    <citation type="submission" date="2022-06" db="EMBL/GenBank/DDBJ databases">
        <title>Gracilimonas sp. CAU 1638 isolated from sea sediment.</title>
        <authorList>
            <person name="Kim W."/>
        </authorList>
    </citation>
    <scope>NUCLEOTIDE SEQUENCE</scope>
    <source>
        <strain evidence="2">CAU 1638</strain>
    </source>
</reference>
<dbReference type="Pfam" id="PF01551">
    <property type="entry name" value="Peptidase_M23"/>
    <property type="match status" value="1"/>
</dbReference>
<dbReference type="AlphaFoldDB" id="A0A9X2L100"/>
<dbReference type="EMBL" id="JANDBC010000001">
    <property type="protein sequence ID" value="MCP9290285.1"/>
    <property type="molecule type" value="Genomic_DNA"/>
</dbReference>
<evidence type="ECO:0000313" key="2">
    <source>
        <dbReference type="EMBL" id="MCP9290285.1"/>
    </source>
</evidence>
<proteinExistence type="predicted"/>
<feature type="domain" description="M23ase beta-sheet core" evidence="1">
    <location>
        <begin position="139"/>
        <end position="238"/>
    </location>
</feature>
<dbReference type="SUPFAM" id="SSF51261">
    <property type="entry name" value="Duplicated hybrid motif"/>
    <property type="match status" value="1"/>
</dbReference>
<dbReference type="PANTHER" id="PTHR21666">
    <property type="entry name" value="PEPTIDASE-RELATED"/>
    <property type="match status" value="1"/>
</dbReference>
<dbReference type="PANTHER" id="PTHR21666:SF294">
    <property type="entry name" value="PEPTIDASE M23"/>
    <property type="match status" value="1"/>
</dbReference>
<accession>A0A9X2L100</accession>
<name>A0A9X2L100_9BACT</name>